<feature type="active site" evidence="8">
    <location>
        <position position="339"/>
    </location>
</feature>
<feature type="binding site" evidence="8">
    <location>
        <position position="258"/>
    </location>
    <ligand>
        <name>Mn(2+)</name>
        <dbReference type="ChEBI" id="CHEBI:29035"/>
        <label>1</label>
    </ligand>
</feature>
<feature type="binding site" evidence="8">
    <location>
        <position position="276"/>
    </location>
    <ligand>
        <name>Mn(2+)</name>
        <dbReference type="ChEBI" id="CHEBI:29035"/>
        <label>2</label>
    </ligand>
</feature>
<keyword evidence="8" id="KW-0464">Manganese</keyword>
<evidence type="ECO:0000256" key="6">
    <source>
        <dbReference type="ARBA" id="ARBA00022801"/>
    </source>
</evidence>
<feature type="active site" evidence="8">
    <location>
        <position position="265"/>
    </location>
</feature>
<evidence type="ECO:0000256" key="7">
    <source>
        <dbReference type="ARBA" id="ARBA00049972"/>
    </source>
</evidence>
<comment type="catalytic activity">
    <reaction evidence="2 8">
        <text>Release of an N-terminal amino acid, preferentially leucine, but not glutamic or aspartic acids.</text>
        <dbReference type="EC" id="3.4.11.10"/>
    </reaction>
</comment>
<dbReference type="EC" id="3.4.11.1" evidence="8"/>
<comment type="similarity">
    <text evidence="3 8">Belongs to the peptidase M17 family.</text>
</comment>
<keyword evidence="6 8" id="KW-0378">Hydrolase</keyword>
<comment type="subcellular location">
    <subcellularLocation>
        <location evidence="8">Cytoplasm</location>
    </subcellularLocation>
</comment>
<name>A0ABU2J9W1_9ACTN</name>
<feature type="binding site" evidence="8">
    <location>
        <position position="253"/>
    </location>
    <ligand>
        <name>Mn(2+)</name>
        <dbReference type="ChEBI" id="CHEBI:29035"/>
        <label>2</label>
    </ligand>
</feature>
<evidence type="ECO:0000256" key="4">
    <source>
        <dbReference type="ARBA" id="ARBA00022438"/>
    </source>
</evidence>
<comment type="function">
    <text evidence="7 8">Presumably involved in the processing and regular turnover of intracellular proteins. Catalyzes the removal of unsubstituted N-terminal amino acids from various peptides.</text>
</comment>
<comment type="catalytic activity">
    <reaction evidence="1 8">
        <text>Release of an N-terminal amino acid, Xaa-|-Yaa-, in which Xaa is preferably Leu, but may be other amino acids including Pro although not Arg or Lys, and Yaa may be Pro. Amino acid amides and methyl esters are also readily hydrolyzed, but rates on arylamides are exceedingly low.</text>
        <dbReference type="EC" id="3.4.11.1"/>
    </reaction>
</comment>
<keyword evidence="8" id="KW-0479">Metal-binding</keyword>
<dbReference type="PANTHER" id="PTHR11963:SF23">
    <property type="entry name" value="CYTOSOL AMINOPEPTIDASE"/>
    <property type="match status" value="1"/>
</dbReference>
<dbReference type="Gene3D" id="3.40.220.10">
    <property type="entry name" value="Leucine Aminopeptidase, subunit E, domain 1"/>
    <property type="match status" value="1"/>
</dbReference>
<accession>A0ABU2J9W1</accession>
<comment type="caution">
    <text evidence="10">The sequence shown here is derived from an EMBL/GenBank/DDBJ whole genome shotgun (WGS) entry which is preliminary data.</text>
</comment>
<dbReference type="Proteomes" id="UP001183176">
    <property type="component" value="Unassembled WGS sequence"/>
</dbReference>
<dbReference type="InterPro" id="IPR000819">
    <property type="entry name" value="Peptidase_M17_C"/>
</dbReference>
<feature type="binding site" evidence="8">
    <location>
        <position position="337"/>
    </location>
    <ligand>
        <name>Mn(2+)</name>
        <dbReference type="ChEBI" id="CHEBI:29035"/>
        <label>2</label>
    </ligand>
</feature>
<gene>
    <name evidence="8" type="primary">pepA</name>
    <name evidence="10" type="ORF">RM423_10250</name>
</gene>
<keyword evidence="4 8" id="KW-0031">Aminopeptidase</keyword>
<dbReference type="SUPFAM" id="SSF52949">
    <property type="entry name" value="Macro domain-like"/>
    <property type="match status" value="1"/>
</dbReference>
<dbReference type="EC" id="3.4.11.10" evidence="8"/>
<evidence type="ECO:0000256" key="2">
    <source>
        <dbReference type="ARBA" id="ARBA00000967"/>
    </source>
</evidence>
<dbReference type="PANTHER" id="PTHR11963">
    <property type="entry name" value="LEUCINE AMINOPEPTIDASE-RELATED"/>
    <property type="match status" value="1"/>
</dbReference>
<evidence type="ECO:0000256" key="5">
    <source>
        <dbReference type="ARBA" id="ARBA00022670"/>
    </source>
</evidence>
<evidence type="ECO:0000313" key="10">
    <source>
        <dbReference type="EMBL" id="MDT0261776.1"/>
    </source>
</evidence>
<dbReference type="PROSITE" id="PS00631">
    <property type="entry name" value="CYTOSOL_AP"/>
    <property type="match status" value="1"/>
</dbReference>
<dbReference type="Gene3D" id="3.40.630.10">
    <property type="entry name" value="Zn peptidases"/>
    <property type="match status" value="1"/>
</dbReference>
<dbReference type="Pfam" id="PF02789">
    <property type="entry name" value="Peptidase_M17_N"/>
    <property type="match status" value="1"/>
</dbReference>
<keyword evidence="8" id="KW-0963">Cytoplasm</keyword>
<dbReference type="HAMAP" id="MF_00181">
    <property type="entry name" value="Cytosol_peptidase_M17"/>
    <property type="match status" value="1"/>
</dbReference>
<dbReference type="EMBL" id="JAVREH010000010">
    <property type="protein sequence ID" value="MDT0261776.1"/>
    <property type="molecule type" value="Genomic_DNA"/>
</dbReference>
<protein>
    <recommendedName>
        <fullName evidence="8">Probable cytosol aminopeptidase</fullName>
        <ecNumber evidence="8">3.4.11.1</ecNumber>
    </recommendedName>
    <alternativeName>
        <fullName evidence="8">Leucine aminopeptidase</fullName>
        <shortName evidence="8">LAP</shortName>
        <ecNumber evidence="8">3.4.11.10</ecNumber>
    </alternativeName>
    <alternativeName>
        <fullName evidence="8">Leucyl aminopeptidase</fullName>
    </alternativeName>
</protein>
<evidence type="ECO:0000259" key="9">
    <source>
        <dbReference type="PROSITE" id="PS00631"/>
    </source>
</evidence>
<evidence type="ECO:0000256" key="1">
    <source>
        <dbReference type="ARBA" id="ARBA00000135"/>
    </source>
</evidence>
<dbReference type="InterPro" id="IPR023042">
    <property type="entry name" value="Peptidase_M17_leu_NH2_pept"/>
</dbReference>
<sequence>MILLQIPELRQPADVVVIGLIGSELQLPEVSTTVLPVPAAQAAARYAADEQLDAAAGSLHTLAIPGAVPSTVLIAGLGAASATELRVAAVAVGRRIAALPEGKRVSVALDAPAERDSAALAEGLVLGGYRFTLPSAADQDPLHTVNLVGDVDRAGLTAGDEAADAAGWARDLGNTPAAELTPARMGELAEQQLTPAGCKVQVRDEAWLAAQGFGGVLAVGAGSAYGPRLIEVSYKPRRRAGSPALKHVVLVGKGITFDSGGLNLKPPAGMRMMHTDMCGGAAVLAAIQYAAMLKLPVQVTALVPAAENAVSGTSMRPSDVITQFGGRTTEIGNTDAEGRLVLADALAYAVARLKPDVLIDIATLTGAMRIALGTETAGFFANDDGLSGALEQAAEDTDEPVWRMPLEHRYATLLESPVADARNDPGSPGGITAALFLQPFVADVAWAHLDIAGPARSEQDGPLLSRGATGFGARLLARYLENAAAS</sequence>
<reference evidence="11" key="1">
    <citation type="submission" date="2023-07" db="EMBL/GenBank/DDBJ databases">
        <title>30 novel species of actinomycetes from the DSMZ collection.</title>
        <authorList>
            <person name="Nouioui I."/>
        </authorList>
    </citation>
    <scope>NUCLEOTIDE SEQUENCE [LARGE SCALE GENOMIC DNA]</scope>
    <source>
        <strain evidence="11">DSM 44399</strain>
    </source>
</reference>
<dbReference type="InterPro" id="IPR008283">
    <property type="entry name" value="Peptidase_M17_N"/>
</dbReference>
<organism evidence="10 11">
    <name type="scientific">Jatrophihabitans lederbergiae</name>
    <dbReference type="NCBI Taxonomy" id="3075547"/>
    <lineage>
        <taxon>Bacteria</taxon>
        <taxon>Bacillati</taxon>
        <taxon>Actinomycetota</taxon>
        <taxon>Actinomycetes</taxon>
        <taxon>Jatrophihabitantales</taxon>
        <taxon>Jatrophihabitantaceae</taxon>
        <taxon>Jatrophihabitans</taxon>
    </lineage>
</organism>
<keyword evidence="11" id="KW-1185">Reference proteome</keyword>
<comment type="cofactor">
    <cofactor evidence="8">
        <name>Mn(2+)</name>
        <dbReference type="ChEBI" id="CHEBI:29035"/>
    </cofactor>
    <text evidence="8">Binds 2 manganese ions per subunit.</text>
</comment>
<evidence type="ECO:0000256" key="8">
    <source>
        <dbReference type="HAMAP-Rule" id="MF_00181"/>
    </source>
</evidence>
<evidence type="ECO:0000256" key="3">
    <source>
        <dbReference type="ARBA" id="ARBA00009528"/>
    </source>
</evidence>
<dbReference type="GO" id="GO:0004177">
    <property type="term" value="F:aminopeptidase activity"/>
    <property type="evidence" value="ECO:0007669"/>
    <property type="project" value="UniProtKB-KW"/>
</dbReference>
<proteinExistence type="inferred from homology"/>
<dbReference type="CDD" id="cd00433">
    <property type="entry name" value="Peptidase_M17"/>
    <property type="match status" value="1"/>
</dbReference>
<dbReference type="PRINTS" id="PR00481">
    <property type="entry name" value="LAMNOPPTDASE"/>
</dbReference>
<dbReference type="InterPro" id="IPR011356">
    <property type="entry name" value="Leucine_aapep/pepB"/>
</dbReference>
<feature type="binding site" evidence="8">
    <location>
        <position position="337"/>
    </location>
    <ligand>
        <name>Mn(2+)</name>
        <dbReference type="ChEBI" id="CHEBI:29035"/>
        <label>1</label>
    </ligand>
</feature>
<dbReference type="InterPro" id="IPR043472">
    <property type="entry name" value="Macro_dom-like"/>
</dbReference>
<dbReference type="SUPFAM" id="SSF53187">
    <property type="entry name" value="Zn-dependent exopeptidases"/>
    <property type="match status" value="1"/>
</dbReference>
<keyword evidence="5 8" id="KW-0645">Protease</keyword>
<dbReference type="Pfam" id="PF00883">
    <property type="entry name" value="Peptidase_M17"/>
    <property type="match status" value="1"/>
</dbReference>
<feature type="binding site" evidence="8">
    <location>
        <position position="335"/>
    </location>
    <ligand>
        <name>Mn(2+)</name>
        <dbReference type="ChEBI" id="CHEBI:29035"/>
        <label>1</label>
    </ligand>
</feature>
<dbReference type="RefSeq" id="WP_311422930.1">
    <property type="nucleotide sequence ID" value="NZ_JAVREH010000010.1"/>
</dbReference>
<feature type="domain" description="Cytosol aminopeptidase" evidence="9">
    <location>
        <begin position="333"/>
        <end position="340"/>
    </location>
</feature>
<feature type="binding site" evidence="8">
    <location>
        <position position="258"/>
    </location>
    <ligand>
        <name>Mn(2+)</name>
        <dbReference type="ChEBI" id="CHEBI:29035"/>
        <label>2</label>
    </ligand>
</feature>
<evidence type="ECO:0000313" key="11">
    <source>
        <dbReference type="Proteomes" id="UP001183176"/>
    </source>
</evidence>